<protein>
    <submittedName>
        <fullName evidence="1">Uncharacterized protein</fullName>
    </submittedName>
</protein>
<organism evidence="1 2">
    <name type="scientific">Trachymyrmex septentrionalis</name>
    <dbReference type="NCBI Taxonomy" id="34720"/>
    <lineage>
        <taxon>Eukaryota</taxon>
        <taxon>Metazoa</taxon>
        <taxon>Ecdysozoa</taxon>
        <taxon>Arthropoda</taxon>
        <taxon>Hexapoda</taxon>
        <taxon>Insecta</taxon>
        <taxon>Pterygota</taxon>
        <taxon>Neoptera</taxon>
        <taxon>Endopterygota</taxon>
        <taxon>Hymenoptera</taxon>
        <taxon>Apocrita</taxon>
        <taxon>Aculeata</taxon>
        <taxon>Formicoidea</taxon>
        <taxon>Formicidae</taxon>
        <taxon>Myrmicinae</taxon>
        <taxon>Trachymyrmex</taxon>
    </lineage>
</organism>
<evidence type="ECO:0000313" key="2">
    <source>
        <dbReference type="Proteomes" id="UP000078541"/>
    </source>
</evidence>
<evidence type="ECO:0000313" key="1">
    <source>
        <dbReference type="EMBL" id="KYN34122.1"/>
    </source>
</evidence>
<gene>
    <name evidence="1" type="ORF">ALC56_11622</name>
</gene>
<proteinExistence type="predicted"/>
<dbReference type="Proteomes" id="UP000078541">
    <property type="component" value="Unassembled WGS sequence"/>
</dbReference>
<accession>A0A195F1S3</accession>
<keyword evidence="2" id="KW-1185">Reference proteome</keyword>
<dbReference type="EMBL" id="KQ981866">
    <property type="protein sequence ID" value="KYN34122.1"/>
    <property type="molecule type" value="Genomic_DNA"/>
</dbReference>
<name>A0A195F1S3_9HYME</name>
<dbReference type="AlphaFoldDB" id="A0A195F1S3"/>
<reference evidence="1 2" key="1">
    <citation type="submission" date="2016-03" db="EMBL/GenBank/DDBJ databases">
        <title>Trachymyrmex septentrionalis WGS genome.</title>
        <authorList>
            <person name="Nygaard S."/>
            <person name="Hu H."/>
            <person name="Boomsma J."/>
            <person name="Zhang G."/>
        </authorList>
    </citation>
    <scope>NUCLEOTIDE SEQUENCE [LARGE SCALE GENOMIC DNA]</scope>
    <source>
        <strain evidence="1">Tsep2-gDNA-1</strain>
        <tissue evidence="1">Whole body</tissue>
    </source>
</reference>
<sequence length="92" mass="10280">MHYPCDYNLAGDFAGFYGRPLMSRSVKTKRMTAEVQGSFVRRKVRCSSQVLSTCSTAFRRLTTIGSTPASPFEASLTMKETRDYLVTLSSHS</sequence>